<sequence>SLISEVSRIYRVHLSIDPAILDAVDTTPETIELLCKQAFFLLNKSRNWGELFLFPKAISRTTKQLCGSIEIDHAKNAKRILGEIREDIENYIFPRIKQNGYETLSKEGIETNEIFNGPVLENGWIKDEALGEITSTIRTEEIGQIIANIKGVNYVDNLSFRLSEEVTELTAKKNELITFEWLNAIKDQSLVITSKGEDVYFGANSGLEVSIGARALNLEDIDSSIQIQPDLPEGSYREID</sequence>
<organism evidence="1">
    <name type="scientific">marine sediment metagenome</name>
    <dbReference type="NCBI Taxonomy" id="412755"/>
    <lineage>
        <taxon>unclassified sequences</taxon>
        <taxon>metagenomes</taxon>
        <taxon>ecological metagenomes</taxon>
    </lineage>
</organism>
<accession>X1H6C8</accession>
<protein>
    <submittedName>
        <fullName evidence="1">Uncharacterized protein</fullName>
    </submittedName>
</protein>
<proteinExistence type="predicted"/>
<name>X1H6C8_9ZZZZ</name>
<dbReference type="EMBL" id="BARU01012414">
    <property type="protein sequence ID" value="GAH40868.1"/>
    <property type="molecule type" value="Genomic_DNA"/>
</dbReference>
<feature type="non-terminal residue" evidence="1">
    <location>
        <position position="240"/>
    </location>
</feature>
<gene>
    <name evidence="1" type="ORF">S03H2_22901</name>
</gene>
<feature type="non-terminal residue" evidence="1">
    <location>
        <position position="1"/>
    </location>
</feature>
<dbReference type="AlphaFoldDB" id="X1H6C8"/>
<evidence type="ECO:0000313" key="1">
    <source>
        <dbReference type="EMBL" id="GAH40868.1"/>
    </source>
</evidence>
<comment type="caution">
    <text evidence="1">The sequence shown here is derived from an EMBL/GenBank/DDBJ whole genome shotgun (WGS) entry which is preliminary data.</text>
</comment>
<reference evidence="1" key="1">
    <citation type="journal article" date="2014" name="Front. Microbiol.">
        <title>High frequency of phylogenetically diverse reductive dehalogenase-homologous genes in deep subseafloor sedimentary metagenomes.</title>
        <authorList>
            <person name="Kawai M."/>
            <person name="Futagami T."/>
            <person name="Toyoda A."/>
            <person name="Takaki Y."/>
            <person name="Nishi S."/>
            <person name="Hori S."/>
            <person name="Arai W."/>
            <person name="Tsubouchi T."/>
            <person name="Morono Y."/>
            <person name="Uchiyama I."/>
            <person name="Ito T."/>
            <person name="Fujiyama A."/>
            <person name="Inagaki F."/>
            <person name="Takami H."/>
        </authorList>
    </citation>
    <scope>NUCLEOTIDE SEQUENCE</scope>
    <source>
        <strain evidence="1">Expedition CK06-06</strain>
    </source>
</reference>